<evidence type="ECO:0000313" key="2">
    <source>
        <dbReference type="Proteomes" id="UP000584670"/>
    </source>
</evidence>
<evidence type="ECO:0000313" key="1">
    <source>
        <dbReference type="EMBL" id="MBC2903541.1"/>
    </source>
</evidence>
<organism evidence="1 2">
    <name type="scientific">Streptomyces cupreus</name>
    <dbReference type="NCBI Taxonomy" id="2759956"/>
    <lineage>
        <taxon>Bacteria</taxon>
        <taxon>Bacillati</taxon>
        <taxon>Actinomycetota</taxon>
        <taxon>Actinomycetes</taxon>
        <taxon>Kitasatosporales</taxon>
        <taxon>Streptomycetaceae</taxon>
        <taxon>Streptomyces</taxon>
    </lineage>
</organism>
<reference evidence="1 2" key="1">
    <citation type="submission" date="2020-08" db="EMBL/GenBank/DDBJ databases">
        <title>Streptomyces sp. PSKA01 genome sequencing and assembly.</title>
        <authorList>
            <person name="Mandal S."/>
            <person name="Maiti P.K."/>
            <person name="Das P."/>
        </authorList>
    </citation>
    <scope>NUCLEOTIDE SEQUENCE [LARGE SCALE GENOMIC DNA]</scope>
    <source>
        <strain evidence="1 2">PSKA01</strain>
    </source>
</reference>
<dbReference type="EMBL" id="JACMSF010000018">
    <property type="protein sequence ID" value="MBC2903541.1"/>
    <property type="molecule type" value="Genomic_DNA"/>
</dbReference>
<gene>
    <name evidence="1" type="ORF">H4N64_18330</name>
</gene>
<sequence>MIKICICCDRSIKDGEQYTEVDKMSPSAAGATLYQHTKPCRPVPVQTTQVSLRH</sequence>
<dbReference type="RefSeq" id="WP_186283428.1">
    <property type="nucleotide sequence ID" value="NZ_JACMSF010000018.1"/>
</dbReference>
<protein>
    <submittedName>
        <fullName evidence="1">Uncharacterized protein</fullName>
    </submittedName>
</protein>
<proteinExistence type="predicted"/>
<dbReference type="Proteomes" id="UP000584670">
    <property type="component" value="Unassembled WGS sequence"/>
</dbReference>
<name>A0A7X1J3Q1_9ACTN</name>
<comment type="caution">
    <text evidence="1">The sequence shown here is derived from an EMBL/GenBank/DDBJ whole genome shotgun (WGS) entry which is preliminary data.</text>
</comment>
<keyword evidence="2" id="KW-1185">Reference proteome</keyword>
<dbReference type="AlphaFoldDB" id="A0A7X1J3Q1"/>
<accession>A0A7X1J3Q1</accession>